<reference evidence="2 3" key="1">
    <citation type="journal article" date="2019" name="Sci. Data">
        <title>Hybrid genome assembly and annotation of Danionella translucida.</title>
        <authorList>
            <person name="Kadobianskyi M."/>
            <person name="Schulze L."/>
            <person name="Schuelke M."/>
            <person name="Judkewitz B."/>
        </authorList>
    </citation>
    <scope>NUCLEOTIDE SEQUENCE [LARGE SCALE GENOMIC DNA]</scope>
    <source>
        <strain evidence="2 3">Bolton</strain>
    </source>
</reference>
<dbReference type="AlphaFoldDB" id="A0A553PE67"/>
<evidence type="ECO:0000313" key="3">
    <source>
        <dbReference type="Proteomes" id="UP000316079"/>
    </source>
</evidence>
<evidence type="ECO:0000259" key="1">
    <source>
        <dbReference type="PROSITE" id="PS50021"/>
    </source>
</evidence>
<dbReference type="STRING" id="623744.A0A553PE67"/>
<dbReference type="OrthoDB" id="8960431at2759"/>
<name>A0A553PE67_9TELE</name>
<dbReference type="InterPro" id="IPR036872">
    <property type="entry name" value="CH_dom_sf"/>
</dbReference>
<dbReference type="EMBL" id="SRMA01026708">
    <property type="protein sequence ID" value="TRY75976.1"/>
    <property type="molecule type" value="Genomic_DNA"/>
</dbReference>
<dbReference type="Gene3D" id="1.10.418.10">
    <property type="entry name" value="Calponin-like domain"/>
    <property type="match status" value="1"/>
</dbReference>
<accession>A0A553PE67</accession>
<organism evidence="2 3">
    <name type="scientific">Danionella cerebrum</name>
    <dbReference type="NCBI Taxonomy" id="2873325"/>
    <lineage>
        <taxon>Eukaryota</taxon>
        <taxon>Metazoa</taxon>
        <taxon>Chordata</taxon>
        <taxon>Craniata</taxon>
        <taxon>Vertebrata</taxon>
        <taxon>Euteleostomi</taxon>
        <taxon>Actinopterygii</taxon>
        <taxon>Neopterygii</taxon>
        <taxon>Teleostei</taxon>
        <taxon>Ostariophysi</taxon>
        <taxon>Cypriniformes</taxon>
        <taxon>Danionidae</taxon>
        <taxon>Danioninae</taxon>
        <taxon>Danionella</taxon>
    </lineage>
</organism>
<protein>
    <recommendedName>
        <fullName evidence="1">Calponin-homology (CH) domain-containing protein</fullName>
    </recommendedName>
</protein>
<keyword evidence="3" id="KW-1185">Reference proteome</keyword>
<dbReference type="SUPFAM" id="SSF47576">
    <property type="entry name" value="Calponin-homology domain, CH-domain"/>
    <property type="match status" value="1"/>
</dbReference>
<gene>
    <name evidence="2" type="ORF">DNTS_010884</name>
</gene>
<feature type="domain" description="Calponin-homology (CH)" evidence="1">
    <location>
        <begin position="70"/>
        <end position="138"/>
    </location>
</feature>
<dbReference type="Pfam" id="PF00307">
    <property type="entry name" value="CH"/>
    <property type="match status" value="1"/>
</dbReference>
<dbReference type="InterPro" id="IPR001715">
    <property type="entry name" value="CH_dom"/>
</dbReference>
<comment type="caution">
    <text evidence="2">The sequence shown here is derived from an EMBL/GenBank/DDBJ whole genome shotgun (WGS) entry which is preliminary data.</text>
</comment>
<sequence>MPVVLVATKMKSGLPKPVHGSALPIPARVVSLQKGALQPSLIPLKSSICTQQSHGKPALQRPIQTSKEVSRDPKIYTDWANHYLAKSGHTRLIKNLQRDVSDGVLLAEIIQVVANEKIADINGFPQSGSQMVGLPAPP</sequence>
<proteinExistence type="predicted"/>
<evidence type="ECO:0000313" key="2">
    <source>
        <dbReference type="EMBL" id="TRY75976.1"/>
    </source>
</evidence>
<dbReference type="PROSITE" id="PS50021">
    <property type="entry name" value="CH"/>
    <property type="match status" value="1"/>
</dbReference>
<dbReference type="Proteomes" id="UP000316079">
    <property type="component" value="Unassembled WGS sequence"/>
</dbReference>